<dbReference type="PANTHER" id="PTHR21297">
    <property type="entry name" value="DNA-DIRECTED RNA POLYMERASE II"/>
    <property type="match status" value="1"/>
</dbReference>
<evidence type="ECO:0000259" key="4">
    <source>
        <dbReference type="SMART" id="SM00657"/>
    </source>
</evidence>
<dbReference type="GO" id="GO:0005634">
    <property type="term" value="C:nucleus"/>
    <property type="evidence" value="ECO:0007669"/>
    <property type="project" value="UniProtKB-SubCell"/>
</dbReference>
<dbReference type="OrthoDB" id="2186918at2759"/>
<feature type="domain" description="RNA polymerase Rpb4/RPC9 core" evidence="4">
    <location>
        <begin position="27"/>
        <end position="147"/>
    </location>
</feature>
<evidence type="ECO:0000313" key="5">
    <source>
        <dbReference type="EMBL" id="RPA77944.1"/>
    </source>
</evidence>
<dbReference type="Pfam" id="PF03874">
    <property type="entry name" value="RNA_pol_Rpb4"/>
    <property type="match status" value="1"/>
</dbReference>
<dbReference type="GO" id="GO:0000166">
    <property type="term" value="F:nucleotide binding"/>
    <property type="evidence" value="ECO:0007669"/>
    <property type="project" value="InterPro"/>
</dbReference>
<reference evidence="5 6" key="1">
    <citation type="journal article" date="2018" name="Nat. Ecol. Evol.">
        <title>Pezizomycetes genomes reveal the molecular basis of ectomycorrhizal truffle lifestyle.</title>
        <authorList>
            <person name="Murat C."/>
            <person name="Payen T."/>
            <person name="Noel B."/>
            <person name="Kuo A."/>
            <person name="Morin E."/>
            <person name="Chen J."/>
            <person name="Kohler A."/>
            <person name="Krizsan K."/>
            <person name="Balestrini R."/>
            <person name="Da Silva C."/>
            <person name="Montanini B."/>
            <person name="Hainaut M."/>
            <person name="Levati E."/>
            <person name="Barry K.W."/>
            <person name="Belfiori B."/>
            <person name="Cichocki N."/>
            <person name="Clum A."/>
            <person name="Dockter R.B."/>
            <person name="Fauchery L."/>
            <person name="Guy J."/>
            <person name="Iotti M."/>
            <person name="Le Tacon F."/>
            <person name="Lindquist E.A."/>
            <person name="Lipzen A."/>
            <person name="Malagnac F."/>
            <person name="Mello A."/>
            <person name="Molinier V."/>
            <person name="Miyauchi S."/>
            <person name="Poulain J."/>
            <person name="Riccioni C."/>
            <person name="Rubini A."/>
            <person name="Sitrit Y."/>
            <person name="Splivallo R."/>
            <person name="Traeger S."/>
            <person name="Wang M."/>
            <person name="Zifcakova L."/>
            <person name="Wipf D."/>
            <person name="Zambonelli A."/>
            <person name="Paolocci F."/>
            <person name="Nowrousian M."/>
            <person name="Ottonello S."/>
            <person name="Baldrian P."/>
            <person name="Spatafora J.W."/>
            <person name="Henrissat B."/>
            <person name="Nagy L.G."/>
            <person name="Aury J.M."/>
            <person name="Wincker P."/>
            <person name="Grigoriev I.V."/>
            <person name="Bonfante P."/>
            <person name="Martin F.M."/>
        </authorList>
    </citation>
    <scope>NUCLEOTIDE SEQUENCE [LARGE SCALE GENOMIC DNA]</scope>
    <source>
        <strain evidence="5 6">RN42</strain>
    </source>
</reference>
<accession>A0A3N4I835</accession>
<dbReference type="SUPFAM" id="SSF47819">
    <property type="entry name" value="HRDC-like"/>
    <property type="match status" value="1"/>
</dbReference>
<comment type="similarity">
    <text evidence="3">Belongs to the eukaryotic RPB4 RNA polymerase subunit family.</text>
</comment>
<dbReference type="GO" id="GO:0030880">
    <property type="term" value="C:RNA polymerase complex"/>
    <property type="evidence" value="ECO:0007669"/>
    <property type="project" value="InterPro"/>
</dbReference>
<evidence type="ECO:0000256" key="2">
    <source>
        <dbReference type="ARBA" id="ARBA00023242"/>
    </source>
</evidence>
<dbReference type="EMBL" id="ML119718">
    <property type="protein sequence ID" value="RPA77944.1"/>
    <property type="molecule type" value="Genomic_DNA"/>
</dbReference>
<dbReference type="AlphaFoldDB" id="A0A3N4I835"/>
<dbReference type="GO" id="GO:0006352">
    <property type="term" value="P:DNA-templated transcription initiation"/>
    <property type="evidence" value="ECO:0007669"/>
    <property type="project" value="InterPro"/>
</dbReference>
<dbReference type="SMART" id="SM00657">
    <property type="entry name" value="RPOL4c"/>
    <property type="match status" value="1"/>
</dbReference>
<dbReference type="InterPro" id="IPR038324">
    <property type="entry name" value="Rpb4/RPC9_sf"/>
</dbReference>
<comment type="subcellular location">
    <subcellularLocation>
        <location evidence="1">Nucleus</location>
    </subcellularLocation>
</comment>
<protein>
    <recommendedName>
        <fullName evidence="4">RNA polymerase Rpb4/RPC9 core domain-containing protein</fullName>
    </recommendedName>
</protein>
<keyword evidence="6" id="KW-1185">Reference proteome</keyword>
<evidence type="ECO:0000256" key="3">
    <source>
        <dbReference type="ARBA" id="ARBA00025724"/>
    </source>
</evidence>
<dbReference type="Gene3D" id="1.20.1250.40">
    <property type="match status" value="1"/>
</dbReference>
<gene>
    <name evidence="5" type="ORF">BJ508DRAFT_416773</name>
</gene>
<keyword evidence="2" id="KW-0539">Nucleus</keyword>
<organism evidence="5 6">
    <name type="scientific">Ascobolus immersus RN42</name>
    <dbReference type="NCBI Taxonomy" id="1160509"/>
    <lineage>
        <taxon>Eukaryota</taxon>
        <taxon>Fungi</taxon>
        <taxon>Dikarya</taxon>
        <taxon>Ascomycota</taxon>
        <taxon>Pezizomycotina</taxon>
        <taxon>Pezizomycetes</taxon>
        <taxon>Pezizales</taxon>
        <taxon>Ascobolaceae</taxon>
        <taxon>Ascobolus</taxon>
    </lineage>
</organism>
<dbReference type="InterPro" id="IPR045222">
    <property type="entry name" value="Rpb4-like"/>
</dbReference>
<dbReference type="InterPro" id="IPR006590">
    <property type="entry name" value="RNA_pol_Rpb4/RPC9_core"/>
</dbReference>
<sequence length="149" mass="16778">MPLPAPTARAKESAHIDEEAGSTLRLGEFQNVPSLTLSETRELIKAVLQHRVDNNQYQGVGETEVLTKTKEYLDVFSRFKQRESIQAVERILSQQTQLAAFEKSQLGTLCCDSAEEAKTLIPSLQNKLSDDDLQRLLDDITKLRTFIDT</sequence>
<dbReference type="Proteomes" id="UP000275078">
    <property type="component" value="Unassembled WGS sequence"/>
</dbReference>
<dbReference type="STRING" id="1160509.A0A3N4I835"/>
<proteinExistence type="inferred from homology"/>
<evidence type="ECO:0000256" key="1">
    <source>
        <dbReference type="ARBA" id="ARBA00004123"/>
    </source>
</evidence>
<dbReference type="InterPro" id="IPR010997">
    <property type="entry name" value="HRDC-like_sf"/>
</dbReference>
<dbReference type="InterPro" id="IPR005574">
    <property type="entry name" value="Rpb4/RPC9"/>
</dbReference>
<name>A0A3N4I835_ASCIM</name>
<evidence type="ECO:0000313" key="6">
    <source>
        <dbReference type="Proteomes" id="UP000275078"/>
    </source>
</evidence>